<dbReference type="RefSeq" id="WP_226987120.1">
    <property type="nucleotide sequence ID" value="NZ_CP007174.1"/>
</dbReference>
<name>A0A075MTH7_9ARCH</name>
<sequence>MQAGDVSIVRTIAWIRIRGSKASMCLAATILYVLYRESGNATNQRNILDTEPV</sequence>
<organism evidence="1 2">
    <name type="scientific">Candidatus Nitrososphaera evergladensis SR1</name>
    <dbReference type="NCBI Taxonomy" id="1459636"/>
    <lineage>
        <taxon>Archaea</taxon>
        <taxon>Nitrososphaerota</taxon>
        <taxon>Nitrososphaeria</taxon>
        <taxon>Nitrososphaerales</taxon>
        <taxon>Nitrososphaeraceae</taxon>
        <taxon>Nitrososphaera</taxon>
    </lineage>
</organism>
<dbReference type="GeneID" id="68225752"/>
<evidence type="ECO:0000313" key="1">
    <source>
        <dbReference type="EMBL" id="AIF82599.1"/>
    </source>
</evidence>
<keyword evidence="2" id="KW-1185">Reference proteome</keyword>
<dbReference type="AlphaFoldDB" id="A0A075MTH7"/>
<dbReference type="HOGENOM" id="CLU_3056946_0_0_2"/>
<gene>
    <name evidence="1" type="ORF">NTE_00518</name>
</gene>
<dbReference type="KEGG" id="nev:NTE_00518"/>
<protein>
    <submittedName>
        <fullName evidence="1">Uncharacterized protein</fullName>
    </submittedName>
</protein>
<accession>A0A075MTH7</accession>
<reference evidence="1 2" key="1">
    <citation type="journal article" date="2014" name="PLoS ONE">
        <title>Genome Sequence of Candidatus Nitrososphaera evergladensis from Group I.1b Enriched from Everglades Soil Reveals Novel Genomic Features of the Ammonia-Oxidizing Archaea.</title>
        <authorList>
            <person name="Zhalnina K.V."/>
            <person name="Dias R."/>
            <person name="Leonard M.T."/>
            <person name="Dorr de Quadros P."/>
            <person name="Camargo F.A."/>
            <person name="Drew J.C."/>
            <person name="Farmerie W.G."/>
            <person name="Daroub S.H."/>
            <person name="Triplett E.W."/>
        </authorList>
    </citation>
    <scope>NUCLEOTIDE SEQUENCE [LARGE SCALE GENOMIC DNA]</scope>
    <source>
        <strain evidence="1 2">SR1</strain>
    </source>
</reference>
<proteinExistence type="predicted"/>
<evidence type="ECO:0000313" key="2">
    <source>
        <dbReference type="Proteomes" id="UP000028194"/>
    </source>
</evidence>
<dbReference type="EMBL" id="CP007174">
    <property type="protein sequence ID" value="AIF82599.1"/>
    <property type="molecule type" value="Genomic_DNA"/>
</dbReference>
<dbReference type="Proteomes" id="UP000028194">
    <property type="component" value="Chromosome"/>
</dbReference>